<dbReference type="PANTHER" id="PTHR11138">
    <property type="entry name" value="METHIONYL-TRNA FORMYLTRANSFERASE"/>
    <property type="match status" value="1"/>
</dbReference>
<sequence length="280" mass="31420">MRYIFFGTPKFAAIILEKLIKAGHIPSAVICNPDKPVGRKKIITAPEIKLIAQKYNIKVFQLKNLEIGNWKLEIDEIKPDFAIVAAYSQIIPKEILKIPQLGTIGVHPSLLPKYRGASPIQNAILNGDEITGTTLYLMDEKIDHGPILAKRELEFPISNFQFSKLYNALAELSADLLIETLPNIEEKIKNATMQNESQVTYTKKIAIKDAFIKPDDLEKAQNKGGKIALEIEQKIRALNPEPGTFTFINNKRVKILESKIVEGKLKLTKIQVEGKKPTLI</sequence>
<dbReference type="InterPro" id="IPR036477">
    <property type="entry name" value="Formyl_transf_N_sf"/>
</dbReference>
<dbReference type="PANTHER" id="PTHR11138:SF5">
    <property type="entry name" value="METHIONYL-TRNA FORMYLTRANSFERASE, MITOCHONDRIAL"/>
    <property type="match status" value="1"/>
</dbReference>
<evidence type="ECO:0000313" key="9">
    <source>
        <dbReference type="Proteomes" id="UP000231634"/>
    </source>
</evidence>
<feature type="domain" description="Formyl transferase N-terminal" evidence="6">
    <location>
        <begin position="1"/>
        <end position="180"/>
    </location>
</feature>
<evidence type="ECO:0000256" key="3">
    <source>
        <dbReference type="ARBA" id="ARBA00022679"/>
    </source>
</evidence>
<evidence type="ECO:0000313" key="8">
    <source>
        <dbReference type="EMBL" id="PJA41734.1"/>
    </source>
</evidence>
<evidence type="ECO:0000256" key="2">
    <source>
        <dbReference type="ARBA" id="ARBA00012261"/>
    </source>
</evidence>
<dbReference type="InterPro" id="IPR005793">
    <property type="entry name" value="Formyl_trans_C"/>
</dbReference>
<dbReference type="GO" id="GO:0004479">
    <property type="term" value="F:methionyl-tRNA formyltransferase activity"/>
    <property type="evidence" value="ECO:0007669"/>
    <property type="project" value="UniProtKB-UniRule"/>
</dbReference>
<evidence type="ECO:0000256" key="4">
    <source>
        <dbReference type="ARBA" id="ARBA00022917"/>
    </source>
</evidence>
<comment type="function">
    <text evidence="5">Attaches a formyl group to the free amino group of methionyl-tRNA(fMet). The formyl group appears to play a dual role in the initiator identity of N-formylmethionyl-tRNA by promoting its recognition by IF2 and preventing the misappropriation of this tRNA by the elongation apparatus.</text>
</comment>
<comment type="similarity">
    <text evidence="1 5">Belongs to the Fmt family.</text>
</comment>
<dbReference type="SUPFAM" id="SSF53328">
    <property type="entry name" value="Formyltransferase"/>
    <property type="match status" value="1"/>
</dbReference>
<comment type="caution">
    <text evidence="8">The sequence shown here is derived from an EMBL/GenBank/DDBJ whole genome shotgun (WGS) entry which is preliminary data.</text>
</comment>
<gene>
    <name evidence="5 8" type="primary">fmt</name>
    <name evidence="8" type="ORF">CO177_00795</name>
</gene>
<dbReference type="NCBIfam" id="TIGR00460">
    <property type="entry name" value="fmt"/>
    <property type="match status" value="1"/>
</dbReference>
<organism evidence="8 9">
    <name type="scientific">Candidatus Wolfebacteria bacterium CG_4_9_14_3_um_filter_37_9</name>
    <dbReference type="NCBI Taxonomy" id="1975065"/>
    <lineage>
        <taxon>Bacteria</taxon>
        <taxon>Candidatus Wolfeibacteriota</taxon>
    </lineage>
</organism>
<dbReference type="InterPro" id="IPR011034">
    <property type="entry name" value="Formyl_transferase-like_C_sf"/>
</dbReference>
<dbReference type="InterPro" id="IPR044135">
    <property type="entry name" value="Met-tRNA-FMT_C"/>
</dbReference>
<dbReference type="EC" id="2.1.2.9" evidence="2 5"/>
<evidence type="ECO:0000256" key="5">
    <source>
        <dbReference type="HAMAP-Rule" id="MF_00182"/>
    </source>
</evidence>
<comment type="catalytic activity">
    <reaction evidence="5">
        <text>L-methionyl-tRNA(fMet) + (6R)-10-formyltetrahydrofolate = N-formyl-L-methionyl-tRNA(fMet) + (6S)-5,6,7,8-tetrahydrofolate + H(+)</text>
        <dbReference type="Rhea" id="RHEA:24380"/>
        <dbReference type="Rhea" id="RHEA-COMP:9952"/>
        <dbReference type="Rhea" id="RHEA-COMP:9953"/>
        <dbReference type="ChEBI" id="CHEBI:15378"/>
        <dbReference type="ChEBI" id="CHEBI:57453"/>
        <dbReference type="ChEBI" id="CHEBI:78530"/>
        <dbReference type="ChEBI" id="CHEBI:78844"/>
        <dbReference type="ChEBI" id="CHEBI:195366"/>
        <dbReference type="EC" id="2.1.2.9"/>
    </reaction>
</comment>
<dbReference type="GO" id="GO:0005829">
    <property type="term" value="C:cytosol"/>
    <property type="evidence" value="ECO:0007669"/>
    <property type="project" value="TreeGrafter"/>
</dbReference>
<dbReference type="SUPFAM" id="SSF50486">
    <property type="entry name" value="FMT C-terminal domain-like"/>
    <property type="match status" value="1"/>
</dbReference>
<keyword evidence="3 5" id="KW-0808">Transferase</keyword>
<dbReference type="Proteomes" id="UP000231634">
    <property type="component" value="Unassembled WGS sequence"/>
</dbReference>
<evidence type="ECO:0000256" key="1">
    <source>
        <dbReference type="ARBA" id="ARBA00010699"/>
    </source>
</evidence>
<protein>
    <recommendedName>
        <fullName evidence="2 5">Methionyl-tRNA formyltransferase</fullName>
        <ecNumber evidence="2 5">2.1.2.9</ecNumber>
    </recommendedName>
</protein>
<dbReference type="EMBL" id="PFWX01000019">
    <property type="protein sequence ID" value="PJA41734.1"/>
    <property type="molecule type" value="Genomic_DNA"/>
</dbReference>
<feature type="domain" description="Formyl transferase C-terminal" evidence="7">
    <location>
        <begin position="228"/>
        <end position="263"/>
    </location>
</feature>
<dbReference type="CDD" id="cd08704">
    <property type="entry name" value="Met_tRNA_FMT_C"/>
    <property type="match status" value="1"/>
</dbReference>
<dbReference type="AlphaFoldDB" id="A0A2M7X6E1"/>
<keyword evidence="4 5" id="KW-0648">Protein biosynthesis</keyword>
<evidence type="ECO:0000259" key="6">
    <source>
        <dbReference type="Pfam" id="PF00551"/>
    </source>
</evidence>
<dbReference type="InterPro" id="IPR002376">
    <property type="entry name" value="Formyl_transf_N"/>
</dbReference>
<accession>A0A2M7X6E1</accession>
<name>A0A2M7X6E1_9BACT</name>
<dbReference type="Gene3D" id="3.40.50.12230">
    <property type="match status" value="1"/>
</dbReference>
<evidence type="ECO:0000259" key="7">
    <source>
        <dbReference type="Pfam" id="PF02911"/>
    </source>
</evidence>
<dbReference type="InterPro" id="IPR005794">
    <property type="entry name" value="Fmt"/>
</dbReference>
<proteinExistence type="inferred from homology"/>
<dbReference type="InterPro" id="IPR041711">
    <property type="entry name" value="Met-tRNA-FMT_N"/>
</dbReference>
<dbReference type="HAMAP" id="MF_00182">
    <property type="entry name" value="Formyl_trans"/>
    <property type="match status" value="1"/>
</dbReference>
<feature type="binding site" evidence="5">
    <location>
        <begin position="109"/>
        <end position="112"/>
    </location>
    <ligand>
        <name>(6S)-5,6,7,8-tetrahydrofolate</name>
        <dbReference type="ChEBI" id="CHEBI:57453"/>
    </ligand>
</feature>
<reference evidence="9" key="1">
    <citation type="submission" date="2017-09" db="EMBL/GenBank/DDBJ databases">
        <title>Depth-based differentiation of microbial function through sediment-hosted aquifers and enrichment of novel symbionts in the deep terrestrial subsurface.</title>
        <authorList>
            <person name="Probst A.J."/>
            <person name="Ladd B."/>
            <person name="Jarett J.K."/>
            <person name="Geller-Mcgrath D.E."/>
            <person name="Sieber C.M.K."/>
            <person name="Emerson J.B."/>
            <person name="Anantharaman K."/>
            <person name="Thomas B.C."/>
            <person name="Malmstrom R."/>
            <person name="Stieglmeier M."/>
            <person name="Klingl A."/>
            <person name="Woyke T."/>
            <person name="Ryan C.M."/>
            <person name="Banfield J.F."/>
        </authorList>
    </citation>
    <scope>NUCLEOTIDE SEQUENCE [LARGE SCALE GENOMIC DNA]</scope>
</reference>
<dbReference type="Pfam" id="PF02911">
    <property type="entry name" value="Formyl_trans_C"/>
    <property type="match status" value="1"/>
</dbReference>
<dbReference type="CDD" id="cd08646">
    <property type="entry name" value="FMT_core_Met-tRNA-FMT_N"/>
    <property type="match status" value="1"/>
</dbReference>
<dbReference type="Pfam" id="PF00551">
    <property type="entry name" value="Formyl_trans_N"/>
    <property type="match status" value="1"/>
</dbReference>